<dbReference type="EMBL" id="CP034464">
    <property type="protein sequence ID" value="AZP12273.1"/>
    <property type="molecule type" value="Genomic_DNA"/>
</dbReference>
<dbReference type="Proteomes" id="UP000275663">
    <property type="component" value="Chromosome"/>
</dbReference>
<evidence type="ECO:0000313" key="3">
    <source>
        <dbReference type="Proteomes" id="UP000275663"/>
    </source>
</evidence>
<evidence type="ECO:0000256" key="1">
    <source>
        <dbReference type="SAM" id="SignalP"/>
    </source>
</evidence>
<keyword evidence="1" id="KW-0732">Signal</keyword>
<feature type="signal peptide" evidence="1">
    <location>
        <begin position="1"/>
        <end position="22"/>
    </location>
</feature>
<dbReference type="RefSeq" id="WP_126127655.1">
    <property type="nucleotide sequence ID" value="NZ_CP034464.1"/>
</dbReference>
<name>A0A3S9HJN0_9BURK</name>
<dbReference type="OrthoDB" id="5592783at2"/>
<dbReference type="AlphaFoldDB" id="A0A3S9HJN0"/>
<proteinExistence type="predicted"/>
<keyword evidence="3" id="KW-1185">Reference proteome</keyword>
<accession>A0A3S9HJN0</accession>
<dbReference type="KEGG" id="upv:EJN92_09845"/>
<reference evidence="2 3" key="1">
    <citation type="journal article" date="2011" name="Int. J. Syst. Evol. Microbiol.">
        <title>Description of Undibacterium oligocarboniphilum sp. nov., isolated from purified water, and Undibacterium pigrum strain CCUG 49012 as the type strain of Undibacterium parvum sp. nov., and emended descriptions of the genus Undibacterium and the species Undibacterium pigrum.</title>
        <authorList>
            <person name="Eder W."/>
            <person name="Wanner G."/>
            <person name="Ludwig W."/>
            <person name="Busse H.J."/>
            <person name="Ziemke-Kageler F."/>
            <person name="Lang E."/>
        </authorList>
    </citation>
    <scope>NUCLEOTIDE SEQUENCE [LARGE SCALE GENOMIC DNA]</scope>
    <source>
        <strain evidence="2 3">DSM 23061</strain>
    </source>
</reference>
<feature type="chain" id="PRO_5019248552" evidence="1">
    <location>
        <begin position="23"/>
        <end position="161"/>
    </location>
</feature>
<protein>
    <submittedName>
        <fullName evidence="2">Uncharacterized protein</fullName>
    </submittedName>
</protein>
<gene>
    <name evidence="2" type="ORF">EJN92_09845</name>
</gene>
<organism evidence="2 3">
    <name type="scientific">Undibacterium parvum</name>
    <dbReference type="NCBI Taxonomy" id="401471"/>
    <lineage>
        <taxon>Bacteria</taxon>
        <taxon>Pseudomonadati</taxon>
        <taxon>Pseudomonadota</taxon>
        <taxon>Betaproteobacteria</taxon>
        <taxon>Burkholderiales</taxon>
        <taxon>Oxalobacteraceae</taxon>
        <taxon>Undibacterium</taxon>
    </lineage>
</organism>
<sequence>MQTMKSAVAIIATFLSLTSAHAINATYAKQLERSGCTQMSELQRCDIKKSRADNAKAGFVSKAPPPSSTPAAVVSNENPYAGNWIAKNSGGATVSTIRIDAKERVWVNDKPAKAKRSDGGLVFKSGLITYRIQGDRRLVGEDIWNDSDTGTQGPIVKNGFT</sequence>
<evidence type="ECO:0000313" key="2">
    <source>
        <dbReference type="EMBL" id="AZP12273.1"/>
    </source>
</evidence>